<dbReference type="PANTHER" id="PTHR35601:SF1">
    <property type="entry name" value="TOXIN RELE"/>
    <property type="match status" value="1"/>
</dbReference>
<dbReference type="PANTHER" id="PTHR35601">
    <property type="entry name" value="TOXIN RELE"/>
    <property type="match status" value="1"/>
</dbReference>
<dbReference type="Gene3D" id="3.30.2310.20">
    <property type="entry name" value="RelE-like"/>
    <property type="match status" value="1"/>
</dbReference>
<dbReference type="PATRIC" id="fig|1005043.3.peg.1645"/>
<protein>
    <submittedName>
        <fullName evidence="3">Cytotoxic translational repressor of toxin-antitoxin stability system</fullName>
    </submittedName>
</protein>
<sequence>MSSLKKKLRKLQENPYIESARLHGDLAGCFKIKLRSSGFRLIYQVIDEEIVIWVLAVGKREDEKVYDVARKRIQ</sequence>
<reference evidence="3 4" key="1">
    <citation type="journal article" date="2012" name="Genome Res.">
        <title>Genomic basis of endosymbiont-conferred protection against an insect parasitoid.</title>
        <authorList>
            <person name="Hansen A.K."/>
            <person name="Vorburger C."/>
            <person name="Moran N.A."/>
        </authorList>
    </citation>
    <scope>NUCLEOTIDE SEQUENCE [LARGE SCALE GENOMIC DNA]</scope>
    <source>
        <strain evidence="4">R5.15</strain>
    </source>
</reference>
<dbReference type="InterPro" id="IPR035093">
    <property type="entry name" value="RelE/ParE_toxin_dom_sf"/>
</dbReference>
<proteinExistence type="inferred from homology"/>
<comment type="similarity">
    <text evidence="1">Belongs to the RelE toxin family.</text>
</comment>
<evidence type="ECO:0000313" key="4">
    <source>
        <dbReference type="Proteomes" id="UP000004116"/>
    </source>
</evidence>
<dbReference type="Pfam" id="PF05016">
    <property type="entry name" value="ParE_toxin"/>
    <property type="match status" value="1"/>
</dbReference>
<dbReference type="InterPro" id="IPR007712">
    <property type="entry name" value="RelE/ParE_toxin"/>
</dbReference>
<evidence type="ECO:0000313" key="3">
    <source>
        <dbReference type="EMBL" id="EGY28290.1"/>
    </source>
</evidence>
<dbReference type="SUPFAM" id="SSF143011">
    <property type="entry name" value="RelE-like"/>
    <property type="match status" value="1"/>
</dbReference>
<accession>G2H147</accession>
<dbReference type="EMBL" id="AGCA01000422">
    <property type="protein sequence ID" value="EGY28290.1"/>
    <property type="molecule type" value="Genomic_DNA"/>
</dbReference>
<comment type="caution">
    <text evidence="3">The sequence shown here is derived from an EMBL/GenBank/DDBJ whole genome shotgun (WGS) entry which is preliminary data.</text>
</comment>
<name>G2H147_9ENTR</name>
<evidence type="ECO:0000256" key="2">
    <source>
        <dbReference type="ARBA" id="ARBA00022649"/>
    </source>
</evidence>
<keyword evidence="4" id="KW-1185">Reference proteome</keyword>
<gene>
    <name evidence="3" type="ORF">Rin_00017820</name>
</gene>
<evidence type="ECO:0000256" key="1">
    <source>
        <dbReference type="ARBA" id="ARBA00006226"/>
    </source>
</evidence>
<dbReference type="AlphaFoldDB" id="G2H147"/>
<keyword evidence="2" id="KW-1277">Toxin-antitoxin system</keyword>
<organism evidence="3 4">
    <name type="scientific">Candidatus Regiella insecticola 5.15</name>
    <dbReference type="NCBI Taxonomy" id="1005043"/>
    <lineage>
        <taxon>Bacteria</taxon>
        <taxon>Pseudomonadati</taxon>
        <taxon>Pseudomonadota</taxon>
        <taxon>Gammaproteobacteria</taxon>
        <taxon>Enterobacterales</taxon>
        <taxon>Enterobacteriaceae</taxon>
        <taxon>aphid secondary symbionts</taxon>
        <taxon>Candidatus Regiella</taxon>
    </lineage>
</organism>
<dbReference type="Proteomes" id="UP000004116">
    <property type="component" value="Unassembled WGS sequence"/>
</dbReference>